<organism evidence="1">
    <name type="scientific">Anguilla anguilla</name>
    <name type="common">European freshwater eel</name>
    <name type="synonym">Muraena anguilla</name>
    <dbReference type="NCBI Taxonomy" id="7936"/>
    <lineage>
        <taxon>Eukaryota</taxon>
        <taxon>Metazoa</taxon>
        <taxon>Chordata</taxon>
        <taxon>Craniata</taxon>
        <taxon>Vertebrata</taxon>
        <taxon>Euteleostomi</taxon>
        <taxon>Actinopterygii</taxon>
        <taxon>Neopterygii</taxon>
        <taxon>Teleostei</taxon>
        <taxon>Anguilliformes</taxon>
        <taxon>Anguillidae</taxon>
        <taxon>Anguilla</taxon>
    </lineage>
</organism>
<protein>
    <submittedName>
        <fullName evidence="1">Uncharacterized protein</fullName>
    </submittedName>
</protein>
<evidence type="ECO:0000313" key="1">
    <source>
        <dbReference type="EMBL" id="JAH58707.1"/>
    </source>
</evidence>
<reference evidence="1" key="2">
    <citation type="journal article" date="2015" name="Fish Shellfish Immunol.">
        <title>Early steps in the European eel (Anguilla anguilla)-Vibrio vulnificus interaction in the gills: Role of the RtxA13 toxin.</title>
        <authorList>
            <person name="Callol A."/>
            <person name="Pajuelo D."/>
            <person name="Ebbesson L."/>
            <person name="Teles M."/>
            <person name="MacKenzie S."/>
            <person name="Amaro C."/>
        </authorList>
    </citation>
    <scope>NUCLEOTIDE SEQUENCE</scope>
</reference>
<reference evidence="1" key="1">
    <citation type="submission" date="2014-11" db="EMBL/GenBank/DDBJ databases">
        <authorList>
            <person name="Amaro Gonzalez C."/>
        </authorList>
    </citation>
    <scope>NUCLEOTIDE SEQUENCE</scope>
</reference>
<dbReference type="AlphaFoldDB" id="A0A0E9TYZ7"/>
<accession>A0A0E9TYZ7</accession>
<sequence length="36" mass="3978">MYPGPWQKLRLSHQLAAPGALARSAHTRVILVCMGF</sequence>
<name>A0A0E9TYZ7_ANGAN</name>
<proteinExistence type="predicted"/>
<dbReference type="EMBL" id="GBXM01049870">
    <property type="protein sequence ID" value="JAH58707.1"/>
    <property type="molecule type" value="Transcribed_RNA"/>
</dbReference>